<protein>
    <submittedName>
        <fullName evidence="1">Uncharacterized protein</fullName>
    </submittedName>
</protein>
<comment type="caution">
    <text evidence="1">The sequence shown here is derived from an EMBL/GenBank/DDBJ whole genome shotgun (WGS) entry which is preliminary data.</text>
</comment>
<dbReference type="EMBL" id="JAPWDS010000003">
    <property type="protein sequence ID" value="KAJ5502465.1"/>
    <property type="molecule type" value="Genomic_DNA"/>
</dbReference>
<keyword evidence="2" id="KW-1185">Reference proteome</keyword>
<evidence type="ECO:0000313" key="2">
    <source>
        <dbReference type="Proteomes" id="UP001149954"/>
    </source>
</evidence>
<accession>A0A9W9XSA6</accession>
<evidence type="ECO:0000313" key="1">
    <source>
        <dbReference type="EMBL" id="KAJ5502465.1"/>
    </source>
</evidence>
<dbReference type="OrthoDB" id="4343829at2759"/>
<sequence>MDWSPYKTVSDKLSLHERRRETRHLDELNESPFSYSQYSFLDANPSMLYPTQGQTEEARNAKHISQYSAQGGIAATTQFMGYNTNTPMLGKPTPLSSQDAHTMHNTPQYQKPEISSLFWTSQGRSRFNANGMVVGPPNRLVGCMSFGDTLRHSISFLVLTSATEKGAVDPLIERIIWESMLFEFMGKEKFEYRRWYLGMAEVG</sequence>
<proteinExistence type="predicted"/>
<name>A0A9W9XSA6_9EURO</name>
<organism evidence="1 2">
    <name type="scientific">Penicillium fimorum</name>
    <dbReference type="NCBI Taxonomy" id="1882269"/>
    <lineage>
        <taxon>Eukaryota</taxon>
        <taxon>Fungi</taxon>
        <taxon>Dikarya</taxon>
        <taxon>Ascomycota</taxon>
        <taxon>Pezizomycotina</taxon>
        <taxon>Eurotiomycetes</taxon>
        <taxon>Eurotiomycetidae</taxon>
        <taxon>Eurotiales</taxon>
        <taxon>Aspergillaceae</taxon>
        <taxon>Penicillium</taxon>
    </lineage>
</organism>
<dbReference type="AlphaFoldDB" id="A0A9W9XSA6"/>
<gene>
    <name evidence="1" type="ORF">N7463_005339</name>
</gene>
<dbReference type="Proteomes" id="UP001149954">
    <property type="component" value="Unassembled WGS sequence"/>
</dbReference>
<reference evidence="1" key="2">
    <citation type="journal article" date="2023" name="IMA Fungus">
        <title>Comparative genomic study of the Penicillium genus elucidates a diverse pangenome and 15 lateral gene transfer events.</title>
        <authorList>
            <person name="Petersen C."/>
            <person name="Sorensen T."/>
            <person name="Nielsen M.R."/>
            <person name="Sondergaard T.E."/>
            <person name="Sorensen J.L."/>
            <person name="Fitzpatrick D.A."/>
            <person name="Frisvad J.C."/>
            <person name="Nielsen K.L."/>
        </authorList>
    </citation>
    <scope>NUCLEOTIDE SEQUENCE</scope>
    <source>
        <strain evidence="1">IBT 29495</strain>
    </source>
</reference>
<reference evidence="1" key="1">
    <citation type="submission" date="2022-12" db="EMBL/GenBank/DDBJ databases">
        <authorList>
            <person name="Petersen C."/>
        </authorList>
    </citation>
    <scope>NUCLEOTIDE SEQUENCE</scope>
    <source>
        <strain evidence="1">IBT 29495</strain>
    </source>
</reference>